<dbReference type="EMBL" id="CABM01000048">
    <property type="protein sequence ID" value="CBH97943.1"/>
    <property type="molecule type" value="Genomic_DNA"/>
</dbReference>
<organism evidence="2">
    <name type="scientific">mine drainage metagenome</name>
    <dbReference type="NCBI Taxonomy" id="410659"/>
    <lineage>
        <taxon>unclassified sequences</taxon>
        <taxon>metagenomes</taxon>
        <taxon>ecological metagenomes</taxon>
    </lineage>
</organism>
<protein>
    <submittedName>
        <fullName evidence="2">Uncharacterized protein</fullName>
    </submittedName>
</protein>
<accession>E6PSN6</accession>
<dbReference type="AlphaFoldDB" id="E6PSN6"/>
<feature type="region of interest" description="Disordered" evidence="1">
    <location>
        <begin position="30"/>
        <end position="50"/>
    </location>
</feature>
<evidence type="ECO:0000313" key="2">
    <source>
        <dbReference type="EMBL" id="CBH97943.1"/>
    </source>
</evidence>
<evidence type="ECO:0000256" key="1">
    <source>
        <dbReference type="SAM" id="MobiDB-lite"/>
    </source>
</evidence>
<feature type="compositionally biased region" description="Low complexity" evidence="1">
    <location>
        <begin position="30"/>
        <end position="43"/>
    </location>
</feature>
<reference evidence="2" key="1">
    <citation type="submission" date="2009-10" db="EMBL/GenBank/DDBJ databases">
        <title>Diversity of trophic interactions inside an arsenic-rich microbial ecosystem.</title>
        <authorList>
            <person name="Bertin P.N."/>
            <person name="Heinrich-Salmeron A."/>
            <person name="Pelletier E."/>
            <person name="Goulhen-Chollet F."/>
            <person name="Arsene-Ploetze F."/>
            <person name="Gallien S."/>
            <person name="Calteau A."/>
            <person name="Vallenet D."/>
            <person name="Casiot C."/>
            <person name="Chane-Woon-Ming B."/>
            <person name="Giloteaux L."/>
            <person name="Barakat M."/>
            <person name="Bonnefoy V."/>
            <person name="Bruneel O."/>
            <person name="Chandler M."/>
            <person name="Cleiss J."/>
            <person name="Duran R."/>
            <person name="Elbaz-Poulichet F."/>
            <person name="Fonknechten N."/>
            <person name="Lauga B."/>
            <person name="Mornico D."/>
            <person name="Ortet P."/>
            <person name="Schaeffer C."/>
            <person name="Siguier P."/>
            <person name="Alexander Thil Smith A."/>
            <person name="Van Dorsselaer A."/>
            <person name="Weissenbach J."/>
            <person name="Medigue C."/>
            <person name="Le Paslier D."/>
        </authorList>
    </citation>
    <scope>NUCLEOTIDE SEQUENCE</scope>
</reference>
<sequence length="63" mass="6538">MRDIQGMITTVIIPTIFLQQVGRLKVKALGKPGKPGRQGPPCGLGTPATGPAALPSLRLAGYK</sequence>
<proteinExistence type="predicted"/>
<comment type="caution">
    <text evidence="2">The sequence shown here is derived from an EMBL/GenBank/DDBJ whole genome shotgun (WGS) entry which is preliminary data.</text>
</comment>
<gene>
    <name evidence="2" type="ORF">CARN2_3419</name>
</gene>
<name>E6PSN6_9ZZZZ</name>